<reference evidence="2" key="1">
    <citation type="submission" date="2017-09" db="EMBL/GenBank/DDBJ databases">
        <authorList>
            <person name="Varghese N."/>
            <person name="Submissions S."/>
        </authorList>
    </citation>
    <scope>NUCLEOTIDE SEQUENCE [LARGE SCALE GENOMIC DNA]</scope>
    <source>
        <strain evidence="2">CGMCC 1.12803</strain>
    </source>
</reference>
<gene>
    <name evidence="1" type="ORF">SAMN06297358_3539</name>
</gene>
<sequence length="408" mass="44813">MLAAFAFTSCKKDETETDETSTELTFANLSVEENKKALEQNGIEFVNHINSLPDEKFISALESFAKISDRATGEIPFEIKELGIIGDAAKAKNLVKIFDASTSLNSSINKLGDYYGTYTWNASNDSWTKVSSNSKLEIKFPSVGSSTNNVTFTASYVASGKTATIDGETFELPSSATASLVVDGKEELKLTSTYQYLSDGSPSLVDLKLVFGSFSLTTNVTSDSKKGTYTFSLNKGNVILLEAAGGGNGNANISKIENAEDVDDLLENANSIVSLMNIQFVGNVDVKSIATELDKANGLSDKAYSQKEAELYNKYAEAYAIYKKEKTLIAKIAYESVEESYSYQTYYDDNGQYLQIPRTITYYYYNLEPKLVFKDGSKISFESFTDTGFSQIIDKLESLADRMEAKLP</sequence>
<dbReference type="AlphaFoldDB" id="A0A286AD60"/>
<protein>
    <submittedName>
        <fullName evidence="1">Uncharacterized protein</fullName>
    </submittedName>
</protein>
<keyword evidence="2" id="KW-1185">Reference proteome</keyword>
<dbReference type="Proteomes" id="UP000219281">
    <property type="component" value="Unassembled WGS sequence"/>
</dbReference>
<organism evidence="1 2">
    <name type="scientific">Pedobacter xixiisoli</name>
    <dbReference type="NCBI Taxonomy" id="1476464"/>
    <lineage>
        <taxon>Bacteria</taxon>
        <taxon>Pseudomonadati</taxon>
        <taxon>Bacteroidota</taxon>
        <taxon>Sphingobacteriia</taxon>
        <taxon>Sphingobacteriales</taxon>
        <taxon>Sphingobacteriaceae</taxon>
        <taxon>Pedobacter</taxon>
    </lineage>
</organism>
<dbReference type="EMBL" id="OCMT01000004">
    <property type="protein sequence ID" value="SOD19833.1"/>
    <property type="molecule type" value="Genomic_DNA"/>
</dbReference>
<name>A0A286AD60_9SPHI</name>
<proteinExistence type="predicted"/>
<evidence type="ECO:0000313" key="2">
    <source>
        <dbReference type="Proteomes" id="UP000219281"/>
    </source>
</evidence>
<evidence type="ECO:0000313" key="1">
    <source>
        <dbReference type="EMBL" id="SOD19833.1"/>
    </source>
</evidence>
<accession>A0A286AD60</accession>